<organism evidence="1 2">
    <name type="scientific">Aphis craccivora</name>
    <name type="common">Cowpea aphid</name>
    <dbReference type="NCBI Taxonomy" id="307492"/>
    <lineage>
        <taxon>Eukaryota</taxon>
        <taxon>Metazoa</taxon>
        <taxon>Ecdysozoa</taxon>
        <taxon>Arthropoda</taxon>
        <taxon>Hexapoda</taxon>
        <taxon>Insecta</taxon>
        <taxon>Pterygota</taxon>
        <taxon>Neoptera</taxon>
        <taxon>Paraneoptera</taxon>
        <taxon>Hemiptera</taxon>
        <taxon>Sternorrhyncha</taxon>
        <taxon>Aphidomorpha</taxon>
        <taxon>Aphidoidea</taxon>
        <taxon>Aphididae</taxon>
        <taxon>Aphidini</taxon>
        <taxon>Aphis</taxon>
        <taxon>Aphis</taxon>
    </lineage>
</organism>
<evidence type="ECO:0000313" key="1">
    <source>
        <dbReference type="EMBL" id="KAF0769769.1"/>
    </source>
</evidence>
<proteinExistence type="predicted"/>
<comment type="caution">
    <text evidence="1">The sequence shown here is derived from an EMBL/GenBank/DDBJ whole genome shotgun (WGS) entry which is preliminary data.</text>
</comment>
<sequence length="85" mass="9856">MIHKWKMRDSPCCDCGHSLQSISHILSDSPLRAFNGTVEELHKRTNIAVKWIRSLGIQLLTPQLIENMEKLHITFILKFNIFIVV</sequence>
<protein>
    <submittedName>
        <fullName evidence="1">Uncharacterized protein</fullName>
    </submittedName>
</protein>
<dbReference type="EMBL" id="VUJU01000536">
    <property type="protein sequence ID" value="KAF0769769.1"/>
    <property type="molecule type" value="Genomic_DNA"/>
</dbReference>
<dbReference type="OrthoDB" id="409048at2759"/>
<accession>A0A6G0ZFJ9</accession>
<dbReference type="AlphaFoldDB" id="A0A6G0ZFJ9"/>
<evidence type="ECO:0000313" key="2">
    <source>
        <dbReference type="Proteomes" id="UP000478052"/>
    </source>
</evidence>
<name>A0A6G0ZFJ9_APHCR</name>
<dbReference type="Proteomes" id="UP000478052">
    <property type="component" value="Unassembled WGS sequence"/>
</dbReference>
<reference evidence="1 2" key="1">
    <citation type="submission" date="2019-08" db="EMBL/GenBank/DDBJ databases">
        <title>Whole genome of Aphis craccivora.</title>
        <authorList>
            <person name="Voronova N.V."/>
            <person name="Shulinski R.S."/>
            <person name="Bandarenka Y.V."/>
            <person name="Zhorov D.G."/>
            <person name="Warner D."/>
        </authorList>
    </citation>
    <scope>NUCLEOTIDE SEQUENCE [LARGE SCALE GENOMIC DNA]</scope>
    <source>
        <strain evidence="1">180601</strain>
        <tissue evidence="1">Whole Body</tissue>
    </source>
</reference>
<keyword evidence="2" id="KW-1185">Reference proteome</keyword>
<gene>
    <name evidence="1" type="ORF">FWK35_00015761</name>
</gene>